<protein>
    <recommendedName>
        <fullName evidence="3">F-box domain-containing protein</fullName>
    </recommendedName>
</protein>
<keyword evidence="2" id="KW-1185">Reference proteome</keyword>
<accession>A0A5C3P1R2</accession>
<evidence type="ECO:0000313" key="1">
    <source>
        <dbReference type="EMBL" id="TFK82787.1"/>
    </source>
</evidence>
<dbReference type="Proteomes" id="UP000308197">
    <property type="component" value="Unassembled WGS sequence"/>
</dbReference>
<proteinExistence type="predicted"/>
<dbReference type="EMBL" id="ML211450">
    <property type="protein sequence ID" value="TFK82787.1"/>
    <property type="molecule type" value="Genomic_DNA"/>
</dbReference>
<sequence length="371" mass="41431">MSVCSVALPVCPASVNIYNWVKLPHIVQQMCARATPKATVTLTNLPEVIAFVKVAELNPHLADAVRQLTIVIRPCTLVVYDARVTYCPTMRSILRLVPKVTDLTLSLPKGTPPDIFFQVYFPDLCFFKTDLPHDKIRQFVDNHSTLSILVLGPCGNAGQCALSDLDLERATTVECDARCVGAVARKGLVHLAAQNDTTAYSIPLIFRKLSCVMPELYSLTVDFFPADTDILLSIALVAPRVRKLKLLEKSVHVGRRISSRRAFNDHLTWHRHLRKLPNLEEFALRTAAPLVSRGGDYNLERRMVVGWACGMRKRGTQPLVGYKGHPSLYHVRLWYGRTIQTSALSKWFKDAGQWVRLSTPITGSGLADVDF</sequence>
<name>A0A5C3P1R2_9APHY</name>
<evidence type="ECO:0000313" key="2">
    <source>
        <dbReference type="Proteomes" id="UP000308197"/>
    </source>
</evidence>
<evidence type="ECO:0008006" key="3">
    <source>
        <dbReference type="Google" id="ProtNLM"/>
    </source>
</evidence>
<gene>
    <name evidence="1" type="ORF">K466DRAFT_603392</name>
</gene>
<organism evidence="1 2">
    <name type="scientific">Polyporus arcularius HHB13444</name>
    <dbReference type="NCBI Taxonomy" id="1314778"/>
    <lineage>
        <taxon>Eukaryota</taxon>
        <taxon>Fungi</taxon>
        <taxon>Dikarya</taxon>
        <taxon>Basidiomycota</taxon>
        <taxon>Agaricomycotina</taxon>
        <taxon>Agaricomycetes</taxon>
        <taxon>Polyporales</taxon>
        <taxon>Polyporaceae</taxon>
        <taxon>Polyporus</taxon>
    </lineage>
</organism>
<dbReference type="InParanoid" id="A0A5C3P1R2"/>
<reference evidence="1 2" key="1">
    <citation type="journal article" date="2019" name="Nat. Ecol. Evol.">
        <title>Megaphylogeny resolves global patterns of mushroom evolution.</title>
        <authorList>
            <person name="Varga T."/>
            <person name="Krizsan K."/>
            <person name="Foldi C."/>
            <person name="Dima B."/>
            <person name="Sanchez-Garcia M."/>
            <person name="Sanchez-Ramirez S."/>
            <person name="Szollosi G.J."/>
            <person name="Szarkandi J.G."/>
            <person name="Papp V."/>
            <person name="Albert L."/>
            <person name="Andreopoulos W."/>
            <person name="Angelini C."/>
            <person name="Antonin V."/>
            <person name="Barry K.W."/>
            <person name="Bougher N.L."/>
            <person name="Buchanan P."/>
            <person name="Buyck B."/>
            <person name="Bense V."/>
            <person name="Catcheside P."/>
            <person name="Chovatia M."/>
            <person name="Cooper J."/>
            <person name="Damon W."/>
            <person name="Desjardin D."/>
            <person name="Finy P."/>
            <person name="Geml J."/>
            <person name="Haridas S."/>
            <person name="Hughes K."/>
            <person name="Justo A."/>
            <person name="Karasinski D."/>
            <person name="Kautmanova I."/>
            <person name="Kiss B."/>
            <person name="Kocsube S."/>
            <person name="Kotiranta H."/>
            <person name="LaButti K.M."/>
            <person name="Lechner B.E."/>
            <person name="Liimatainen K."/>
            <person name="Lipzen A."/>
            <person name="Lukacs Z."/>
            <person name="Mihaltcheva S."/>
            <person name="Morgado L.N."/>
            <person name="Niskanen T."/>
            <person name="Noordeloos M.E."/>
            <person name="Ohm R.A."/>
            <person name="Ortiz-Santana B."/>
            <person name="Ovrebo C."/>
            <person name="Racz N."/>
            <person name="Riley R."/>
            <person name="Savchenko A."/>
            <person name="Shiryaev A."/>
            <person name="Soop K."/>
            <person name="Spirin V."/>
            <person name="Szebenyi C."/>
            <person name="Tomsovsky M."/>
            <person name="Tulloss R.E."/>
            <person name="Uehling J."/>
            <person name="Grigoriev I.V."/>
            <person name="Vagvolgyi C."/>
            <person name="Papp T."/>
            <person name="Martin F.M."/>
            <person name="Miettinen O."/>
            <person name="Hibbett D.S."/>
            <person name="Nagy L.G."/>
        </authorList>
    </citation>
    <scope>NUCLEOTIDE SEQUENCE [LARGE SCALE GENOMIC DNA]</scope>
    <source>
        <strain evidence="1 2">HHB13444</strain>
    </source>
</reference>
<dbReference type="AlphaFoldDB" id="A0A5C3P1R2"/>